<dbReference type="EMBL" id="OZ075145">
    <property type="protein sequence ID" value="CAL5047975.1"/>
    <property type="molecule type" value="Genomic_DNA"/>
</dbReference>
<evidence type="ECO:0000313" key="1">
    <source>
        <dbReference type="EMBL" id="CAL5047975.1"/>
    </source>
</evidence>
<reference evidence="2" key="1">
    <citation type="submission" date="2024-06" db="EMBL/GenBank/DDBJ databases">
        <authorList>
            <person name="Ryan C."/>
        </authorList>
    </citation>
    <scope>NUCLEOTIDE SEQUENCE [LARGE SCALE GENOMIC DNA]</scope>
</reference>
<sequence length="231" mass="26575">MAPPRLLELEEDTQLAELVKDWNFEEVQKFQARARKVARRSVHHASSSPIGSFALLAVFRRYTFRLTEASVSLALHACLGGAPAGFHVCYIKERHFKFVVSCKSVGFMVYELKRVITEQFDVYFHLWRDGGANWAREERIWNKEEDLSWTKVLSKKEKAQERIKEAKKVRFCEKLIQDSPTKKAVPRQPTDENLPMQSVKIGSFSCILKEAMGSGFSPFAIAAQEKPERHQ</sequence>
<reference evidence="1 2" key="2">
    <citation type="submission" date="2024-10" db="EMBL/GenBank/DDBJ databases">
        <authorList>
            <person name="Ryan C."/>
        </authorList>
    </citation>
    <scope>NUCLEOTIDE SEQUENCE [LARGE SCALE GENOMIC DNA]</scope>
</reference>
<dbReference type="PANTHER" id="PTHR33075:SF10">
    <property type="entry name" value="DUF4283 DOMAIN-CONTAINING PROTEIN"/>
    <property type="match status" value="1"/>
</dbReference>
<accession>A0ABC9E054</accession>
<keyword evidence="2" id="KW-1185">Reference proteome</keyword>
<dbReference type="AlphaFoldDB" id="A0ABC9E054"/>
<gene>
    <name evidence="1" type="ORF">URODEC1_LOCUS90181</name>
</gene>
<dbReference type="PANTHER" id="PTHR33075">
    <property type="entry name" value="OS02G0499800 PROTEIN"/>
    <property type="match status" value="1"/>
</dbReference>
<name>A0ABC9E054_9POAL</name>
<dbReference type="Proteomes" id="UP001497457">
    <property type="component" value="Chromosome 35b"/>
</dbReference>
<evidence type="ECO:0000313" key="2">
    <source>
        <dbReference type="Proteomes" id="UP001497457"/>
    </source>
</evidence>
<organism evidence="1 2">
    <name type="scientific">Urochloa decumbens</name>
    <dbReference type="NCBI Taxonomy" id="240449"/>
    <lineage>
        <taxon>Eukaryota</taxon>
        <taxon>Viridiplantae</taxon>
        <taxon>Streptophyta</taxon>
        <taxon>Embryophyta</taxon>
        <taxon>Tracheophyta</taxon>
        <taxon>Spermatophyta</taxon>
        <taxon>Magnoliopsida</taxon>
        <taxon>Liliopsida</taxon>
        <taxon>Poales</taxon>
        <taxon>Poaceae</taxon>
        <taxon>PACMAD clade</taxon>
        <taxon>Panicoideae</taxon>
        <taxon>Panicodae</taxon>
        <taxon>Paniceae</taxon>
        <taxon>Melinidinae</taxon>
        <taxon>Urochloa</taxon>
    </lineage>
</organism>
<protein>
    <submittedName>
        <fullName evidence="1">Uncharacterized protein</fullName>
    </submittedName>
</protein>
<proteinExistence type="predicted"/>